<dbReference type="AlphaFoldDB" id="A0A6A6E8D6"/>
<accession>A0A6A6E8D6</accession>
<dbReference type="InterPro" id="IPR038279">
    <property type="entry name" value="Ndc10_dom2_sf"/>
</dbReference>
<dbReference type="Proteomes" id="UP000800200">
    <property type="component" value="Unassembled WGS sequence"/>
</dbReference>
<protein>
    <recommendedName>
        <fullName evidence="1">Ndc10 domain-containing protein</fullName>
    </recommendedName>
</protein>
<proteinExistence type="predicted"/>
<dbReference type="OrthoDB" id="2377116at2759"/>
<evidence type="ECO:0000313" key="2">
    <source>
        <dbReference type="EMBL" id="KAF2186420.1"/>
    </source>
</evidence>
<name>A0A6A6E8D6_9PEZI</name>
<feature type="non-terminal residue" evidence="2">
    <location>
        <position position="1"/>
    </location>
</feature>
<reference evidence="2" key="1">
    <citation type="journal article" date="2020" name="Stud. Mycol.">
        <title>101 Dothideomycetes genomes: a test case for predicting lifestyles and emergence of pathogens.</title>
        <authorList>
            <person name="Haridas S."/>
            <person name="Albert R."/>
            <person name="Binder M."/>
            <person name="Bloem J."/>
            <person name="Labutti K."/>
            <person name="Salamov A."/>
            <person name="Andreopoulos B."/>
            <person name="Baker S."/>
            <person name="Barry K."/>
            <person name="Bills G."/>
            <person name="Bluhm B."/>
            <person name="Cannon C."/>
            <person name="Castanera R."/>
            <person name="Culley D."/>
            <person name="Daum C."/>
            <person name="Ezra D."/>
            <person name="Gonzalez J."/>
            <person name="Henrissat B."/>
            <person name="Kuo A."/>
            <person name="Liang C."/>
            <person name="Lipzen A."/>
            <person name="Lutzoni F."/>
            <person name="Magnuson J."/>
            <person name="Mondo S."/>
            <person name="Nolan M."/>
            <person name="Ohm R."/>
            <person name="Pangilinan J."/>
            <person name="Park H.-J."/>
            <person name="Ramirez L."/>
            <person name="Alfaro M."/>
            <person name="Sun H."/>
            <person name="Tritt A."/>
            <person name="Yoshinaga Y."/>
            <person name="Zwiers L.-H."/>
            <person name="Turgeon B."/>
            <person name="Goodwin S."/>
            <person name="Spatafora J."/>
            <person name="Crous P."/>
            <person name="Grigoriev I."/>
        </authorList>
    </citation>
    <scope>NUCLEOTIDE SEQUENCE</scope>
    <source>
        <strain evidence="2">CBS 207.26</strain>
    </source>
</reference>
<organism evidence="2 3">
    <name type="scientific">Zopfia rhizophila CBS 207.26</name>
    <dbReference type="NCBI Taxonomy" id="1314779"/>
    <lineage>
        <taxon>Eukaryota</taxon>
        <taxon>Fungi</taxon>
        <taxon>Dikarya</taxon>
        <taxon>Ascomycota</taxon>
        <taxon>Pezizomycotina</taxon>
        <taxon>Dothideomycetes</taxon>
        <taxon>Dothideomycetes incertae sedis</taxon>
        <taxon>Zopfiaceae</taxon>
        <taxon>Zopfia</taxon>
    </lineage>
</organism>
<keyword evidence="3" id="KW-1185">Reference proteome</keyword>
<dbReference type="Pfam" id="PF16787">
    <property type="entry name" value="NDC10_II"/>
    <property type="match status" value="1"/>
</dbReference>
<sequence length="128" mass="14380">FINRGLFTIAGGYDVKGLKKVITWCWETASKTPSAVESHLRTAAEHLLGHATVTQGESRRDVQLADLVLIKLENEGPKPNELAPCMVMLMRQGKQNQHGKVEYMGCMRNSDLILCPLSALAFCFFYHW</sequence>
<dbReference type="InterPro" id="IPR031872">
    <property type="entry name" value="NDC10_II"/>
</dbReference>
<evidence type="ECO:0000259" key="1">
    <source>
        <dbReference type="Pfam" id="PF16787"/>
    </source>
</evidence>
<gene>
    <name evidence="2" type="ORF">K469DRAFT_455732</name>
</gene>
<dbReference type="EMBL" id="ML994629">
    <property type="protein sequence ID" value="KAF2186420.1"/>
    <property type="molecule type" value="Genomic_DNA"/>
</dbReference>
<feature type="domain" description="Ndc10" evidence="1">
    <location>
        <begin position="31"/>
        <end position="128"/>
    </location>
</feature>
<dbReference type="Gene3D" id="1.10.443.20">
    <property type="entry name" value="Centromere DNA-binding protein complex CBF3 subunit, domain 2"/>
    <property type="match status" value="1"/>
</dbReference>
<feature type="non-terminal residue" evidence="2">
    <location>
        <position position="128"/>
    </location>
</feature>
<evidence type="ECO:0000313" key="3">
    <source>
        <dbReference type="Proteomes" id="UP000800200"/>
    </source>
</evidence>
<dbReference type="GO" id="GO:0003677">
    <property type="term" value="F:DNA binding"/>
    <property type="evidence" value="ECO:0007669"/>
    <property type="project" value="InterPro"/>
</dbReference>